<evidence type="ECO:0008006" key="8">
    <source>
        <dbReference type="Google" id="ProtNLM"/>
    </source>
</evidence>
<evidence type="ECO:0000256" key="1">
    <source>
        <dbReference type="ARBA" id="ARBA00004604"/>
    </source>
</evidence>
<protein>
    <recommendedName>
        <fullName evidence="8">Nucleolar protein 12</fullName>
    </recommendedName>
</protein>
<comment type="subcellular location">
    <subcellularLocation>
        <location evidence="1">Nucleus</location>
        <location evidence="1">Nucleolus</location>
    </subcellularLocation>
</comment>
<comment type="similarity">
    <text evidence="2">Belongs to the RRP17 family.</text>
</comment>
<sequence>MVHGATSRAGKRGPTKKGGIGSTGGLGARPSVRKKSKLVITFDADKRKEYLTGFHKRKQERRRFGLDMEAYKVKKRLLEAKKQRREEQKEKLAALNLLDDEKKQDEEQEDDEEDEDLVDSDSEPSDHESKTVLGGNAVTKIMTFDDDYTQGKFGDVVTVTTQVGDLKSDSEDELSDDDLDASDNDQDDAKPAKRPDFKHKKKFDKEQHLTLFQRIQQQRKGKALPSKRSKLKEARTARNAMLGKKGGALSGKKRGAGDDGDRGSASNKLNKKLKLKRGPGGSKSHKKR</sequence>
<evidence type="ECO:0000256" key="4">
    <source>
        <dbReference type="ARBA" id="ARBA00023242"/>
    </source>
</evidence>
<dbReference type="EMBL" id="JAGDFL010000378">
    <property type="protein sequence ID" value="KAG7390615.1"/>
    <property type="molecule type" value="Genomic_DNA"/>
</dbReference>
<feature type="compositionally biased region" description="Acidic residues" evidence="5">
    <location>
        <begin position="106"/>
        <end position="123"/>
    </location>
</feature>
<organism evidence="6 7">
    <name type="scientific">Phytophthora boehmeriae</name>
    <dbReference type="NCBI Taxonomy" id="109152"/>
    <lineage>
        <taxon>Eukaryota</taxon>
        <taxon>Sar</taxon>
        <taxon>Stramenopiles</taxon>
        <taxon>Oomycota</taxon>
        <taxon>Peronosporomycetes</taxon>
        <taxon>Peronosporales</taxon>
        <taxon>Peronosporaceae</taxon>
        <taxon>Phytophthora</taxon>
    </lineage>
</organism>
<reference evidence="6" key="1">
    <citation type="submission" date="2021-02" db="EMBL/GenBank/DDBJ databases">
        <authorList>
            <person name="Palmer J.M."/>
        </authorList>
    </citation>
    <scope>NUCLEOTIDE SEQUENCE</scope>
    <source>
        <strain evidence="6">SCRP23</strain>
    </source>
</reference>
<dbReference type="PANTHER" id="PTHR14577:SF0">
    <property type="entry name" value="NUCLEOLAR PROTEIN 12"/>
    <property type="match status" value="1"/>
</dbReference>
<keyword evidence="4" id="KW-0539">Nucleus</keyword>
<feature type="region of interest" description="Disordered" evidence="5">
    <location>
        <begin position="1"/>
        <end position="34"/>
    </location>
</feature>
<name>A0A8T1WBE8_9STRA</name>
<feature type="compositionally biased region" description="Acidic residues" evidence="5">
    <location>
        <begin position="170"/>
        <end position="186"/>
    </location>
</feature>
<proteinExistence type="inferred from homology"/>
<evidence type="ECO:0000256" key="3">
    <source>
        <dbReference type="ARBA" id="ARBA00023054"/>
    </source>
</evidence>
<feature type="compositionally biased region" description="Gly residues" evidence="5">
    <location>
        <begin position="16"/>
        <end position="27"/>
    </location>
</feature>
<evidence type="ECO:0000313" key="7">
    <source>
        <dbReference type="Proteomes" id="UP000693981"/>
    </source>
</evidence>
<keyword evidence="7" id="KW-1185">Reference proteome</keyword>
<keyword evidence="3" id="KW-0175">Coiled coil</keyword>
<comment type="caution">
    <text evidence="6">The sequence shown here is derived from an EMBL/GenBank/DDBJ whole genome shotgun (WGS) entry which is preliminary data.</text>
</comment>
<feature type="compositionally biased region" description="Basic and acidic residues" evidence="5">
    <location>
        <begin position="81"/>
        <end position="92"/>
    </location>
</feature>
<dbReference type="Proteomes" id="UP000693981">
    <property type="component" value="Unassembled WGS sequence"/>
</dbReference>
<dbReference type="PANTHER" id="PTHR14577">
    <property type="entry name" value="NUCLEOLAR PROTEIN 12"/>
    <property type="match status" value="1"/>
</dbReference>
<evidence type="ECO:0000313" key="6">
    <source>
        <dbReference type="EMBL" id="KAG7390615.1"/>
    </source>
</evidence>
<accession>A0A8T1WBE8</accession>
<dbReference type="InterPro" id="IPR019186">
    <property type="entry name" value="Nucleolar_protein_12"/>
</dbReference>
<evidence type="ECO:0000256" key="2">
    <source>
        <dbReference type="ARBA" id="ARBA00007175"/>
    </source>
</evidence>
<dbReference type="AlphaFoldDB" id="A0A8T1WBE8"/>
<dbReference type="Pfam" id="PF09805">
    <property type="entry name" value="Nop25"/>
    <property type="match status" value="1"/>
</dbReference>
<gene>
    <name evidence="6" type="ORF">PHYBOEH_006975</name>
</gene>
<evidence type="ECO:0000256" key="5">
    <source>
        <dbReference type="SAM" id="MobiDB-lite"/>
    </source>
</evidence>
<dbReference type="OrthoDB" id="551633at2759"/>
<feature type="compositionally biased region" description="Basic residues" evidence="5">
    <location>
        <begin position="269"/>
        <end position="288"/>
    </location>
</feature>
<dbReference type="GO" id="GO:0019843">
    <property type="term" value="F:rRNA binding"/>
    <property type="evidence" value="ECO:0007669"/>
    <property type="project" value="TreeGrafter"/>
</dbReference>
<feature type="compositionally biased region" description="Basic residues" evidence="5">
    <location>
        <begin position="217"/>
        <end position="230"/>
    </location>
</feature>
<feature type="region of interest" description="Disordered" evidence="5">
    <location>
        <begin position="81"/>
        <end position="136"/>
    </location>
</feature>
<dbReference type="GO" id="GO:0005730">
    <property type="term" value="C:nucleolus"/>
    <property type="evidence" value="ECO:0007669"/>
    <property type="project" value="UniProtKB-SubCell"/>
</dbReference>
<feature type="region of interest" description="Disordered" evidence="5">
    <location>
        <begin position="161"/>
        <end position="288"/>
    </location>
</feature>